<organism evidence="2 3">
    <name type="scientific">Salipiger marinus</name>
    <dbReference type="NCBI Taxonomy" id="555512"/>
    <lineage>
        <taxon>Bacteria</taxon>
        <taxon>Pseudomonadati</taxon>
        <taxon>Pseudomonadota</taxon>
        <taxon>Alphaproteobacteria</taxon>
        <taxon>Rhodobacterales</taxon>
        <taxon>Roseobacteraceae</taxon>
        <taxon>Salipiger</taxon>
    </lineage>
</organism>
<dbReference type="EMBL" id="FNEJ01000008">
    <property type="protein sequence ID" value="SDI69875.1"/>
    <property type="molecule type" value="Genomic_DNA"/>
</dbReference>
<evidence type="ECO:0008006" key="4">
    <source>
        <dbReference type="Google" id="ProtNLM"/>
    </source>
</evidence>
<name>A0A1G8MPY6_9RHOB</name>
<dbReference type="Proteomes" id="UP000199093">
    <property type="component" value="Unassembled WGS sequence"/>
</dbReference>
<proteinExistence type="predicted"/>
<dbReference type="STRING" id="555512.SAMN04487993_1008190"/>
<evidence type="ECO:0000313" key="2">
    <source>
        <dbReference type="EMBL" id="SDI69875.1"/>
    </source>
</evidence>
<dbReference type="CDD" id="cd00085">
    <property type="entry name" value="HNHc"/>
    <property type="match status" value="1"/>
</dbReference>
<accession>A0A1G8MPY6</accession>
<evidence type="ECO:0000313" key="3">
    <source>
        <dbReference type="Proteomes" id="UP000199093"/>
    </source>
</evidence>
<sequence>MSRSTDEWIAAHPDQKIPNRVRLRVFERFGGICQETGRRIGPADQWDCDHETALCNGGEHRESNLRPVLRAAHRKKTVKDVAQKAKDRRVRSKHLGIRPRTANALPGSKGSKWKRRVDGTVIRRDQ</sequence>
<dbReference type="RefSeq" id="WP_089846951.1">
    <property type="nucleotide sequence ID" value="NZ_FNEJ01000008.1"/>
</dbReference>
<dbReference type="InterPro" id="IPR003615">
    <property type="entry name" value="HNH_nuc"/>
</dbReference>
<feature type="region of interest" description="Disordered" evidence="1">
    <location>
        <begin position="100"/>
        <end position="126"/>
    </location>
</feature>
<gene>
    <name evidence="2" type="ORF">SAMN04487993_1008190</name>
</gene>
<feature type="compositionally biased region" description="Basic and acidic residues" evidence="1">
    <location>
        <begin position="116"/>
        <end position="126"/>
    </location>
</feature>
<dbReference type="Gene3D" id="1.10.30.50">
    <property type="match status" value="1"/>
</dbReference>
<dbReference type="AlphaFoldDB" id="A0A1G8MPY6"/>
<evidence type="ECO:0000256" key="1">
    <source>
        <dbReference type="SAM" id="MobiDB-lite"/>
    </source>
</evidence>
<keyword evidence="3" id="KW-1185">Reference proteome</keyword>
<protein>
    <recommendedName>
        <fullName evidence="4">HNH endonuclease</fullName>
    </recommendedName>
</protein>
<feature type="region of interest" description="Disordered" evidence="1">
    <location>
        <begin position="73"/>
        <end position="92"/>
    </location>
</feature>
<reference evidence="2 3" key="1">
    <citation type="submission" date="2016-10" db="EMBL/GenBank/DDBJ databases">
        <authorList>
            <person name="de Groot N.N."/>
        </authorList>
    </citation>
    <scope>NUCLEOTIDE SEQUENCE [LARGE SCALE GENOMIC DNA]</scope>
    <source>
        <strain evidence="2 3">DSM 26424</strain>
    </source>
</reference>
<dbReference type="OrthoDB" id="7864830at2"/>